<dbReference type="InterPro" id="IPR001173">
    <property type="entry name" value="Glyco_trans_2-like"/>
</dbReference>
<comment type="caution">
    <text evidence="2">The sequence shown here is derived from an EMBL/GenBank/DDBJ whole genome shotgun (WGS) entry which is preliminary data.</text>
</comment>
<dbReference type="InterPro" id="IPR050834">
    <property type="entry name" value="Glycosyltransf_2"/>
</dbReference>
<keyword evidence="3" id="KW-1185">Reference proteome</keyword>
<protein>
    <submittedName>
        <fullName evidence="2">Glycosyltransferase family 2 protein</fullName>
    </submittedName>
</protein>
<dbReference type="AlphaFoldDB" id="A0A3L8NYM2"/>
<dbReference type="OrthoDB" id="3177103at2"/>
<keyword evidence="2" id="KW-0808">Transferase</keyword>
<gene>
    <name evidence="2" type="ORF">D9V37_17285</name>
</gene>
<accession>A0A3L8NYM2</accession>
<evidence type="ECO:0000313" key="3">
    <source>
        <dbReference type="Proteomes" id="UP000281708"/>
    </source>
</evidence>
<dbReference type="EMBL" id="RDBE01000010">
    <property type="protein sequence ID" value="RLV47871.1"/>
    <property type="molecule type" value="Genomic_DNA"/>
</dbReference>
<dbReference type="SUPFAM" id="SSF53448">
    <property type="entry name" value="Nucleotide-diphospho-sugar transferases"/>
    <property type="match status" value="1"/>
</dbReference>
<dbReference type="PANTHER" id="PTHR43685:SF2">
    <property type="entry name" value="GLYCOSYLTRANSFERASE 2-LIKE DOMAIN-CONTAINING PROTEIN"/>
    <property type="match status" value="1"/>
</dbReference>
<dbReference type="RefSeq" id="WP_121807377.1">
    <property type="nucleotide sequence ID" value="NZ_RDBE01000010.1"/>
</dbReference>
<evidence type="ECO:0000259" key="1">
    <source>
        <dbReference type="Pfam" id="PF00535"/>
    </source>
</evidence>
<dbReference type="PANTHER" id="PTHR43685">
    <property type="entry name" value="GLYCOSYLTRANSFERASE"/>
    <property type="match status" value="1"/>
</dbReference>
<dbReference type="InterPro" id="IPR029044">
    <property type="entry name" value="Nucleotide-diphossugar_trans"/>
</dbReference>
<dbReference type="CDD" id="cd00761">
    <property type="entry name" value="Glyco_tranf_GTA_type"/>
    <property type="match status" value="1"/>
</dbReference>
<dbReference type="Pfam" id="PF00535">
    <property type="entry name" value="Glycos_transf_2"/>
    <property type="match status" value="1"/>
</dbReference>
<sequence>MSAPVVSVVVPSYRNAPYIEETVRSVLDQAYPDLELVVADHASDDGTWERLQQFRGDPRVRLLRTPAGGGAERNWNAATDAARGTYVKLLCGDDLIAPDALAAQVAALEEHPTAGVAACSRDLVDVVGEVLLHGRGLGRMSGLVPGPLAIREIVRAGSNLLGEPGCVLLRADALRKIGGWDARYPYLIDQFTYLRVLEHVDLVALPRPQASFRISTTQWSVRLATEQARQARAVHRHFRADLPQTVSAADEVLGSLRALRTAWLRRAAYVVWRRRMRHAA</sequence>
<organism evidence="2 3">
    <name type="scientific">Nocardioides mangrovicus</name>
    <dbReference type="NCBI Taxonomy" id="2478913"/>
    <lineage>
        <taxon>Bacteria</taxon>
        <taxon>Bacillati</taxon>
        <taxon>Actinomycetota</taxon>
        <taxon>Actinomycetes</taxon>
        <taxon>Propionibacteriales</taxon>
        <taxon>Nocardioidaceae</taxon>
        <taxon>Nocardioides</taxon>
    </lineage>
</organism>
<reference evidence="2 3" key="1">
    <citation type="submission" date="2018-10" db="EMBL/GenBank/DDBJ databases">
        <title>Marmoricola sp. 4Q3S-7 whole genome shotgun sequence.</title>
        <authorList>
            <person name="Li F."/>
        </authorList>
    </citation>
    <scope>NUCLEOTIDE SEQUENCE [LARGE SCALE GENOMIC DNA]</scope>
    <source>
        <strain evidence="2 3">4Q3S-7</strain>
    </source>
</reference>
<name>A0A3L8NYM2_9ACTN</name>
<dbReference type="Gene3D" id="3.90.550.10">
    <property type="entry name" value="Spore Coat Polysaccharide Biosynthesis Protein SpsA, Chain A"/>
    <property type="match status" value="1"/>
</dbReference>
<dbReference type="GO" id="GO:0016740">
    <property type="term" value="F:transferase activity"/>
    <property type="evidence" value="ECO:0007669"/>
    <property type="project" value="UniProtKB-KW"/>
</dbReference>
<dbReference type="Proteomes" id="UP000281708">
    <property type="component" value="Unassembled WGS sequence"/>
</dbReference>
<feature type="domain" description="Glycosyltransferase 2-like" evidence="1">
    <location>
        <begin position="7"/>
        <end position="176"/>
    </location>
</feature>
<evidence type="ECO:0000313" key="2">
    <source>
        <dbReference type="EMBL" id="RLV47871.1"/>
    </source>
</evidence>
<proteinExistence type="predicted"/>